<keyword evidence="3" id="KW-1185">Reference proteome</keyword>
<dbReference type="GO" id="GO:0006979">
    <property type="term" value="P:response to oxidative stress"/>
    <property type="evidence" value="ECO:0007669"/>
    <property type="project" value="InterPro"/>
</dbReference>
<dbReference type="NCBIfam" id="TIGR03561">
    <property type="entry name" value="organ_hyd_perox"/>
    <property type="match status" value="1"/>
</dbReference>
<protein>
    <submittedName>
        <fullName evidence="2">Osmotically inducible protein OsmC</fullName>
    </submittedName>
</protein>
<dbReference type="Gene3D" id="3.30.300.20">
    <property type="match status" value="1"/>
</dbReference>
<dbReference type="InterPro" id="IPR036102">
    <property type="entry name" value="OsmC/Ohrsf"/>
</dbReference>
<dbReference type="AlphaFoldDB" id="A0A370FCR6"/>
<gene>
    <name evidence="2" type="ORF">DFR41_106198</name>
</gene>
<sequence length="145" mass="15535">MDIVYKTTMLTQGGRSGQVQSEDGRFKLKLAVPTEMGGPGGAPNPEQLFAGAFAACFEHSVRHIARADKLPLRGCYAEATLSMYVTFEGAYRMALSLTLFMAGTLDQATADNLVERARGICPYADAVKNNMTLNVKAVLDTPVAA</sequence>
<dbReference type="Pfam" id="PF02566">
    <property type="entry name" value="OsmC"/>
    <property type="match status" value="1"/>
</dbReference>
<evidence type="ECO:0000313" key="2">
    <source>
        <dbReference type="EMBL" id="RDI23492.1"/>
    </source>
</evidence>
<dbReference type="InterPro" id="IPR015946">
    <property type="entry name" value="KH_dom-like_a/b"/>
</dbReference>
<reference evidence="2 3" key="1">
    <citation type="submission" date="2018-07" db="EMBL/GenBank/DDBJ databases">
        <title>Genomic Encyclopedia of Type Strains, Phase IV (KMG-IV): sequencing the most valuable type-strain genomes for metagenomic binning, comparative biology and taxonomic classification.</title>
        <authorList>
            <person name="Goeker M."/>
        </authorList>
    </citation>
    <scope>NUCLEOTIDE SEQUENCE [LARGE SCALE GENOMIC DNA]</scope>
    <source>
        <strain evidence="2 3">DSM 21352</strain>
    </source>
</reference>
<evidence type="ECO:0000256" key="1">
    <source>
        <dbReference type="ARBA" id="ARBA00007378"/>
    </source>
</evidence>
<name>A0A370FCR6_9BURK</name>
<dbReference type="InterPro" id="IPR003718">
    <property type="entry name" value="OsmC/Ohr_fam"/>
</dbReference>
<dbReference type="RefSeq" id="WP_114803518.1">
    <property type="nucleotide sequence ID" value="NZ_QQAV01000006.1"/>
</dbReference>
<accession>A0A370FCR6</accession>
<dbReference type="PANTHER" id="PTHR33797">
    <property type="entry name" value="ORGANIC HYDROPEROXIDE RESISTANCE PROTEIN-LIKE"/>
    <property type="match status" value="1"/>
</dbReference>
<dbReference type="Proteomes" id="UP000255265">
    <property type="component" value="Unassembled WGS sequence"/>
</dbReference>
<organism evidence="2 3">
    <name type="scientific">Pseudacidovorax intermedius</name>
    <dbReference type="NCBI Taxonomy" id="433924"/>
    <lineage>
        <taxon>Bacteria</taxon>
        <taxon>Pseudomonadati</taxon>
        <taxon>Pseudomonadota</taxon>
        <taxon>Betaproteobacteria</taxon>
        <taxon>Burkholderiales</taxon>
        <taxon>Comamonadaceae</taxon>
        <taxon>Pseudacidovorax</taxon>
    </lineage>
</organism>
<comment type="caution">
    <text evidence="2">The sequence shown here is derived from an EMBL/GenBank/DDBJ whole genome shotgun (WGS) entry which is preliminary data.</text>
</comment>
<proteinExistence type="inferred from homology"/>
<dbReference type="OrthoDB" id="9797508at2"/>
<dbReference type="PANTHER" id="PTHR33797:SF2">
    <property type="entry name" value="ORGANIC HYDROPEROXIDE RESISTANCE PROTEIN-LIKE"/>
    <property type="match status" value="1"/>
</dbReference>
<dbReference type="Gene3D" id="2.20.25.10">
    <property type="match status" value="1"/>
</dbReference>
<evidence type="ECO:0000313" key="3">
    <source>
        <dbReference type="Proteomes" id="UP000255265"/>
    </source>
</evidence>
<dbReference type="SUPFAM" id="SSF82784">
    <property type="entry name" value="OsmC-like"/>
    <property type="match status" value="1"/>
</dbReference>
<dbReference type="InterPro" id="IPR019953">
    <property type="entry name" value="OHR"/>
</dbReference>
<dbReference type="EMBL" id="QQAV01000006">
    <property type="protein sequence ID" value="RDI23492.1"/>
    <property type="molecule type" value="Genomic_DNA"/>
</dbReference>
<comment type="similarity">
    <text evidence="1">Belongs to the OsmC/Ohr family.</text>
</comment>